<gene>
    <name evidence="1" type="ORF">ERS008529_04881</name>
</gene>
<organism evidence="1 2">
    <name type="scientific">Yersinia pekkanenii</name>
    <dbReference type="NCBI Taxonomy" id="1288385"/>
    <lineage>
        <taxon>Bacteria</taxon>
        <taxon>Pseudomonadati</taxon>
        <taxon>Pseudomonadota</taxon>
        <taxon>Gammaproteobacteria</taxon>
        <taxon>Enterobacterales</taxon>
        <taxon>Yersiniaceae</taxon>
        <taxon>Yersinia</taxon>
    </lineage>
</organism>
<dbReference type="EMBL" id="CQAZ01000154">
    <property type="protein sequence ID" value="CNI78756.1"/>
    <property type="molecule type" value="Genomic_DNA"/>
</dbReference>
<dbReference type="AlphaFoldDB" id="A0A0T9RR74"/>
<proteinExistence type="predicted"/>
<evidence type="ECO:0000313" key="1">
    <source>
        <dbReference type="EMBL" id="CNI78756.1"/>
    </source>
</evidence>
<protein>
    <submittedName>
        <fullName evidence="1">Uncharacterized protein</fullName>
    </submittedName>
</protein>
<accession>A0A0T9RR74</accession>
<sequence>MPVSQIRCRIDNATLPVLADRNILIGGNRRHRPARIGLTSALFIVVTEAHLVAHGQFDLA</sequence>
<name>A0A0T9RR74_9GAMM</name>
<reference evidence="2" key="1">
    <citation type="submission" date="2015-03" db="EMBL/GenBank/DDBJ databases">
        <authorList>
            <consortium name="Pathogen Informatics"/>
        </authorList>
    </citation>
    <scope>NUCLEOTIDE SEQUENCE [LARGE SCALE GENOMIC DNA]</scope>
    <source>
        <strain evidence="2">A125KOH2</strain>
    </source>
</reference>
<evidence type="ECO:0000313" key="2">
    <source>
        <dbReference type="Proteomes" id="UP000045840"/>
    </source>
</evidence>
<dbReference type="Proteomes" id="UP000045840">
    <property type="component" value="Unassembled WGS sequence"/>
</dbReference>